<dbReference type="PANTHER" id="PTHR34137">
    <property type="entry name" value="EXODEOXYRIBONUCLEASE 7 SMALL SUBUNIT"/>
    <property type="match status" value="1"/>
</dbReference>
<reference evidence="8" key="1">
    <citation type="submission" date="2015-08" db="EMBL/GenBank/DDBJ databases">
        <title>Fjat-14210 dsm16467.</title>
        <authorList>
            <person name="Liu B."/>
            <person name="Wang J."/>
            <person name="Zhu Y."/>
            <person name="Liu G."/>
            <person name="Chen Q."/>
            <person name="Chen Z."/>
            <person name="Lan J."/>
            <person name="Che J."/>
            <person name="Ge C."/>
            <person name="Shi H."/>
            <person name="Pan Z."/>
            <person name="Liu X."/>
        </authorList>
    </citation>
    <scope>NUCLEOTIDE SEQUENCE [LARGE SCALE GENOMIC DNA]</scope>
    <source>
        <strain evidence="8">DSM 16467</strain>
    </source>
</reference>
<dbReference type="Gene3D" id="1.10.287.1040">
    <property type="entry name" value="Exonuclease VII, small subunit"/>
    <property type="match status" value="1"/>
</dbReference>
<gene>
    <name evidence="6" type="primary">xseB</name>
    <name evidence="7" type="ORF">AMD01_14700</name>
</gene>
<comment type="subcellular location">
    <subcellularLocation>
        <location evidence="6">Cytoplasm</location>
    </subcellularLocation>
</comment>
<dbReference type="Pfam" id="PF02609">
    <property type="entry name" value="Exonuc_VII_S"/>
    <property type="match status" value="1"/>
</dbReference>
<accession>A0A0M0KYT1</accession>
<dbReference type="NCBIfam" id="NF010666">
    <property type="entry name" value="PRK14063.1"/>
    <property type="match status" value="1"/>
</dbReference>
<evidence type="ECO:0000256" key="3">
    <source>
        <dbReference type="ARBA" id="ARBA00022722"/>
    </source>
</evidence>
<dbReference type="GO" id="GO:0008855">
    <property type="term" value="F:exodeoxyribonuclease VII activity"/>
    <property type="evidence" value="ECO:0007669"/>
    <property type="project" value="UniProtKB-UniRule"/>
</dbReference>
<evidence type="ECO:0000256" key="2">
    <source>
        <dbReference type="ARBA" id="ARBA00022490"/>
    </source>
</evidence>
<evidence type="ECO:0000256" key="5">
    <source>
        <dbReference type="ARBA" id="ARBA00022839"/>
    </source>
</evidence>
<dbReference type="EC" id="3.1.11.6" evidence="6"/>
<protein>
    <recommendedName>
        <fullName evidence="6">Exodeoxyribonuclease 7 small subunit</fullName>
        <ecNumber evidence="6">3.1.11.6</ecNumber>
    </recommendedName>
    <alternativeName>
        <fullName evidence="6">Exodeoxyribonuclease VII small subunit</fullName>
        <shortName evidence="6">Exonuclease VII small subunit</shortName>
    </alternativeName>
</protein>
<keyword evidence="2 6" id="KW-0963">Cytoplasm</keyword>
<dbReference type="PIRSF" id="PIRSF006488">
    <property type="entry name" value="Exonuc_VII_S"/>
    <property type="match status" value="1"/>
</dbReference>
<dbReference type="PANTHER" id="PTHR34137:SF1">
    <property type="entry name" value="EXODEOXYRIBONUCLEASE 7 SMALL SUBUNIT"/>
    <property type="match status" value="1"/>
</dbReference>
<dbReference type="OrthoDB" id="9798666at2"/>
<comment type="similarity">
    <text evidence="1 6">Belongs to the XseB family.</text>
</comment>
<comment type="catalytic activity">
    <reaction evidence="6">
        <text>Exonucleolytic cleavage in either 5'- to 3'- or 3'- to 5'-direction to yield nucleoside 5'-phosphates.</text>
        <dbReference type="EC" id="3.1.11.6"/>
    </reaction>
</comment>
<dbReference type="EMBL" id="LILC01000019">
    <property type="protein sequence ID" value="KOO43970.1"/>
    <property type="molecule type" value="Genomic_DNA"/>
</dbReference>
<comment type="function">
    <text evidence="6">Bidirectionally degrades single-stranded DNA into large acid-insoluble oligonucleotides, which are then degraded further into small acid-soluble oligonucleotides.</text>
</comment>
<evidence type="ECO:0000256" key="6">
    <source>
        <dbReference type="HAMAP-Rule" id="MF_00337"/>
    </source>
</evidence>
<dbReference type="Proteomes" id="UP000037558">
    <property type="component" value="Unassembled WGS sequence"/>
</dbReference>
<evidence type="ECO:0000256" key="4">
    <source>
        <dbReference type="ARBA" id="ARBA00022801"/>
    </source>
</evidence>
<comment type="caution">
    <text evidence="7">The sequence shown here is derived from an EMBL/GenBank/DDBJ whole genome shotgun (WGS) entry which is preliminary data.</text>
</comment>
<keyword evidence="4 6" id="KW-0378">Hydrolase</keyword>
<organism evidence="7 8">
    <name type="scientific">Priestia koreensis</name>
    <dbReference type="NCBI Taxonomy" id="284581"/>
    <lineage>
        <taxon>Bacteria</taxon>
        <taxon>Bacillati</taxon>
        <taxon>Bacillota</taxon>
        <taxon>Bacilli</taxon>
        <taxon>Bacillales</taxon>
        <taxon>Bacillaceae</taxon>
        <taxon>Priestia</taxon>
    </lineage>
</organism>
<dbReference type="STRING" id="284581.AMD01_14700"/>
<keyword evidence="8" id="KW-1185">Reference proteome</keyword>
<evidence type="ECO:0000313" key="8">
    <source>
        <dbReference type="Proteomes" id="UP000037558"/>
    </source>
</evidence>
<dbReference type="SUPFAM" id="SSF116842">
    <property type="entry name" value="XseB-like"/>
    <property type="match status" value="1"/>
</dbReference>
<dbReference type="NCBIfam" id="NF002138">
    <property type="entry name" value="PRK00977.1-2"/>
    <property type="match status" value="1"/>
</dbReference>
<keyword evidence="5 6" id="KW-0269">Exonuclease</keyword>
<evidence type="ECO:0000256" key="1">
    <source>
        <dbReference type="ARBA" id="ARBA00009998"/>
    </source>
</evidence>
<name>A0A0M0KYT1_9BACI</name>
<dbReference type="PATRIC" id="fig|284581.3.peg.4009"/>
<dbReference type="InterPro" id="IPR003761">
    <property type="entry name" value="Exonuc_VII_S"/>
</dbReference>
<dbReference type="RefSeq" id="WP_053402177.1">
    <property type="nucleotide sequence ID" value="NZ_CP061868.1"/>
</dbReference>
<dbReference type="AlphaFoldDB" id="A0A0M0KYT1"/>
<dbReference type="InterPro" id="IPR037004">
    <property type="entry name" value="Exonuc_VII_ssu_sf"/>
</dbReference>
<dbReference type="GO" id="GO:0009318">
    <property type="term" value="C:exodeoxyribonuclease VII complex"/>
    <property type="evidence" value="ECO:0007669"/>
    <property type="project" value="UniProtKB-UniRule"/>
</dbReference>
<keyword evidence="3 6" id="KW-0540">Nuclease</keyword>
<dbReference type="HAMAP" id="MF_00337">
    <property type="entry name" value="Exonuc_7_S"/>
    <property type="match status" value="1"/>
</dbReference>
<dbReference type="GO" id="GO:0005829">
    <property type="term" value="C:cytosol"/>
    <property type="evidence" value="ECO:0007669"/>
    <property type="project" value="TreeGrafter"/>
</dbReference>
<dbReference type="NCBIfam" id="TIGR01280">
    <property type="entry name" value="xseB"/>
    <property type="match status" value="1"/>
</dbReference>
<comment type="subunit">
    <text evidence="6">Heterooligomer composed of large and small subunits.</text>
</comment>
<evidence type="ECO:0000313" key="7">
    <source>
        <dbReference type="EMBL" id="KOO43970.1"/>
    </source>
</evidence>
<sequence length="77" mass="9170">MSKKEERTFEEAMEDLETIVTKLEEGDVPLEQAIEHFQQGMELSKFCHERLQKIEKQMEQILREDGQLEAFVVQEEE</sequence>
<proteinExistence type="inferred from homology"/>
<dbReference type="GO" id="GO:0006308">
    <property type="term" value="P:DNA catabolic process"/>
    <property type="evidence" value="ECO:0007669"/>
    <property type="project" value="UniProtKB-UniRule"/>
</dbReference>